<dbReference type="PANTHER" id="PTHR46481:SF10">
    <property type="entry name" value="ZINC FINGER BED DOMAIN-CONTAINING PROTEIN 39"/>
    <property type="match status" value="1"/>
</dbReference>
<dbReference type="AlphaFoldDB" id="A0AAN7XMV9"/>
<feature type="region of interest" description="Disordered" evidence="6">
    <location>
        <begin position="140"/>
        <end position="171"/>
    </location>
</feature>
<dbReference type="InterPro" id="IPR052035">
    <property type="entry name" value="ZnF_BED_domain_contain"/>
</dbReference>
<evidence type="ECO:0000256" key="2">
    <source>
        <dbReference type="ARBA" id="ARBA00022723"/>
    </source>
</evidence>
<dbReference type="InterPro" id="IPR012337">
    <property type="entry name" value="RNaseH-like_sf"/>
</dbReference>
<keyword evidence="9" id="KW-1185">Reference proteome</keyword>
<evidence type="ECO:0000256" key="1">
    <source>
        <dbReference type="ARBA" id="ARBA00004123"/>
    </source>
</evidence>
<reference evidence="8 9" key="1">
    <citation type="journal article" date="2023" name="Genes (Basel)">
        <title>Chromosome-Level Genome Assembly and Circadian Gene Repertoire of the Patagonia Blennie Eleginops maclovinus-The Closest Ancestral Proxy of Antarctic Cryonotothenioids.</title>
        <authorList>
            <person name="Cheng C.C."/>
            <person name="Rivera-Colon A.G."/>
            <person name="Minhas B.F."/>
            <person name="Wilson L."/>
            <person name="Rayamajhi N."/>
            <person name="Vargas-Chacoff L."/>
            <person name="Catchen J.M."/>
        </authorList>
    </citation>
    <scope>NUCLEOTIDE SEQUENCE [LARGE SCALE GENOMIC DNA]</scope>
    <source>
        <strain evidence="8">JMC-PN-2008</strain>
    </source>
</reference>
<evidence type="ECO:0000313" key="9">
    <source>
        <dbReference type="Proteomes" id="UP001346869"/>
    </source>
</evidence>
<name>A0AAN7XMV9_ELEMC</name>
<evidence type="ECO:0000256" key="6">
    <source>
        <dbReference type="SAM" id="MobiDB-lite"/>
    </source>
</evidence>
<dbReference type="PANTHER" id="PTHR46481">
    <property type="entry name" value="ZINC FINGER BED DOMAIN-CONTAINING PROTEIN 4"/>
    <property type="match status" value="1"/>
</dbReference>
<feature type="compositionally biased region" description="Basic and acidic residues" evidence="6">
    <location>
        <begin position="145"/>
        <end position="171"/>
    </location>
</feature>
<feature type="domain" description="HAT C-terminal dimerisation" evidence="7">
    <location>
        <begin position="200"/>
        <end position="279"/>
    </location>
</feature>
<evidence type="ECO:0000256" key="3">
    <source>
        <dbReference type="ARBA" id="ARBA00022771"/>
    </source>
</evidence>
<reference evidence="8 9" key="2">
    <citation type="journal article" date="2023" name="Mol. Biol. Evol.">
        <title>Genomics of Secondarily Temperate Adaptation in the Only Non-Antarctic Icefish.</title>
        <authorList>
            <person name="Rivera-Colon A.G."/>
            <person name="Rayamajhi N."/>
            <person name="Minhas B.F."/>
            <person name="Madrigal G."/>
            <person name="Bilyk K.T."/>
            <person name="Yoon V."/>
            <person name="Hune M."/>
            <person name="Gregory S."/>
            <person name="Cheng C.H.C."/>
            <person name="Catchen J.M."/>
        </authorList>
    </citation>
    <scope>NUCLEOTIDE SEQUENCE [LARGE SCALE GENOMIC DNA]</scope>
    <source>
        <strain evidence="8">JMC-PN-2008</strain>
    </source>
</reference>
<evidence type="ECO:0000256" key="4">
    <source>
        <dbReference type="ARBA" id="ARBA00022833"/>
    </source>
</evidence>
<keyword evidence="5" id="KW-0539">Nucleus</keyword>
<dbReference type="InterPro" id="IPR008906">
    <property type="entry name" value="HATC_C_dom"/>
</dbReference>
<sequence length="285" mass="32067">MLESLFAQKRVLAAYSADHELPATFTSHQWVLIENILSLLAPFEQLTKEISSSDASAADVIPLIAALKRLLSKEVETDHGVKTMKSTLLESVSTRFTEIYSDPLHFIATVLDPRYKDHYFDVGTRQRAREMIQAAMDAENPLGDGEAHSAEEGEQSAEKRTRLSAPDERHAPSLSDMFNEILQESAPNNRQMTSSTAQQLDGYLSEVTIPRSDNPLAHWKNNQGRFPDLAKMARKYLSAPCTSVDSERLFSAAAHVLDEKRNRLHCDKAEKLLFIKKNLPLYLKK</sequence>
<gene>
    <name evidence="8" type="ORF">PBY51_000639</name>
</gene>
<dbReference type="Proteomes" id="UP001346869">
    <property type="component" value="Unassembled WGS sequence"/>
</dbReference>
<comment type="caution">
    <text evidence="8">The sequence shown here is derived from an EMBL/GenBank/DDBJ whole genome shotgun (WGS) entry which is preliminary data.</text>
</comment>
<dbReference type="Pfam" id="PF05699">
    <property type="entry name" value="Dimer_Tnp_hAT"/>
    <property type="match status" value="1"/>
</dbReference>
<evidence type="ECO:0000313" key="8">
    <source>
        <dbReference type="EMBL" id="KAK5863619.1"/>
    </source>
</evidence>
<organism evidence="8 9">
    <name type="scientific">Eleginops maclovinus</name>
    <name type="common">Patagonian blennie</name>
    <name type="synonym">Eleginus maclovinus</name>
    <dbReference type="NCBI Taxonomy" id="56733"/>
    <lineage>
        <taxon>Eukaryota</taxon>
        <taxon>Metazoa</taxon>
        <taxon>Chordata</taxon>
        <taxon>Craniata</taxon>
        <taxon>Vertebrata</taxon>
        <taxon>Euteleostomi</taxon>
        <taxon>Actinopterygii</taxon>
        <taxon>Neopterygii</taxon>
        <taxon>Teleostei</taxon>
        <taxon>Neoteleostei</taxon>
        <taxon>Acanthomorphata</taxon>
        <taxon>Eupercaria</taxon>
        <taxon>Perciformes</taxon>
        <taxon>Notothenioidei</taxon>
        <taxon>Eleginopidae</taxon>
        <taxon>Eleginops</taxon>
    </lineage>
</organism>
<dbReference type="GO" id="GO:0008270">
    <property type="term" value="F:zinc ion binding"/>
    <property type="evidence" value="ECO:0007669"/>
    <property type="project" value="UniProtKB-KW"/>
</dbReference>
<accession>A0AAN7XMV9</accession>
<comment type="subcellular location">
    <subcellularLocation>
        <location evidence="1">Nucleus</location>
    </subcellularLocation>
</comment>
<proteinExistence type="predicted"/>
<keyword evidence="4" id="KW-0862">Zinc</keyword>
<dbReference type="SUPFAM" id="SSF53098">
    <property type="entry name" value="Ribonuclease H-like"/>
    <property type="match status" value="1"/>
</dbReference>
<protein>
    <recommendedName>
        <fullName evidence="7">HAT C-terminal dimerisation domain-containing protein</fullName>
    </recommendedName>
</protein>
<evidence type="ECO:0000256" key="5">
    <source>
        <dbReference type="ARBA" id="ARBA00023242"/>
    </source>
</evidence>
<keyword evidence="3" id="KW-0863">Zinc-finger</keyword>
<keyword evidence="2" id="KW-0479">Metal-binding</keyword>
<dbReference type="GO" id="GO:0005634">
    <property type="term" value="C:nucleus"/>
    <property type="evidence" value="ECO:0007669"/>
    <property type="project" value="UniProtKB-SubCell"/>
</dbReference>
<evidence type="ECO:0000259" key="7">
    <source>
        <dbReference type="Pfam" id="PF05699"/>
    </source>
</evidence>
<dbReference type="EMBL" id="JAUZQC010000011">
    <property type="protein sequence ID" value="KAK5863619.1"/>
    <property type="molecule type" value="Genomic_DNA"/>
</dbReference>
<dbReference type="GO" id="GO:0046983">
    <property type="term" value="F:protein dimerization activity"/>
    <property type="evidence" value="ECO:0007669"/>
    <property type="project" value="InterPro"/>
</dbReference>